<dbReference type="Gene3D" id="3.30.40.10">
    <property type="entry name" value="Zinc/RING finger domain, C3HC4 (zinc finger)"/>
    <property type="match status" value="1"/>
</dbReference>
<dbReference type="InterPro" id="IPR013083">
    <property type="entry name" value="Znf_RING/FYVE/PHD"/>
</dbReference>
<protein>
    <submittedName>
        <fullName evidence="4">43kDa postsynaptic protein</fullName>
    </submittedName>
</protein>
<dbReference type="Proteomes" id="UP000237000">
    <property type="component" value="Unassembled WGS sequence"/>
</dbReference>
<name>A0A2P5BC42_TREOI</name>
<feature type="region of interest" description="Disordered" evidence="2">
    <location>
        <begin position="94"/>
        <end position="161"/>
    </location>
</feature>
<dbReference type="EMBL" id="JXTC01000555">
    <property type="protein sequence ID" value="PON46360.1"/>
    <property type="molecule type" value="Genomic_DNA"/>
</dbReference>
<dbReference type="PROSITE" id="PS50089">
    <property type="entry name" value="ZF_RING_2"/>
    <property type="match status" value="1"/>
</dbReference>
<sequence length="161" mass="17507">MESLLRLCCGVGQLVLQESAHLRYGPSERGFCPLCFDYFNDFSKVVVLQCRHVHCQSCTLKMIEDKRCPMCRAPISYNPRRWRVDLRRALVEAKRPASPPELATRSAEVELVPLPTAGHGTSEGGGVSGASEIAGASSESRAGGGASTEIEELDELDLEQG</sequence>
<evidence type="ECO:0000313" key="5">
    <source>
        <dbReference type="Proteomes" id="UP000237000"/>
    </source>
</evidence>
<feature type="compositionally biased region" description="Low complexity" evidence="2">
    <location>
        <begin position="129"/>
        <end position="141"/>
    </location>
</feature>
<keyword evidence="1" id="KW-0479">Metal-binding</keyword>
<feature type="domain" description="RING-type" evidence="3">
    <location>
        <begin position="32"/>
        <end position="72"/>
    </location>
</feature>
<keyword evidence="1" id="KW-0863">Zinc-finger</keyword>
<keyword evidence="1" id="KW-0862">Zinc</keyword>
<dbReference type="SUPFAM" id="SSF57850">
    <property type="entry name" value="RING/U-box"/>
    <property type="match status" value="1"/>
</dbReference>
<comment type="caution">
    <text evidence="4">The sequence shown here is derived from an EMBL/GenBank/DDBJ whole genome shotgun (WGS) entry which is preliminary data.</text>
</comment>
<gene>
    <name evidence="4" type="ORF">TorRG33x02_326090</name>
</gene>
<evidence type="ECO:0000259" key="3">
    <source>
        <dbReference type="PROSITE" id="PS50089"/>
    </source>
</evidence>
<feature type="compositionally biased region" description="Acidic residues" evidence="2">
    <location>
        <begin position="149"/>
        <end position="161"/>
    </location>
</feature>
<evidence type="ECO:0000256" key="2">
    <source>
        <dbReference type="SAM" id="MobiDB-lite"/>
    </source>
</evidence>
<dbReference type="AlphaFoldDB" id="A0A2P5BC42"/>
<organism evidence="4 5">
    <name type="scientific">Trema orientale</name>
    <name type="common">Charcoal tree</name>
    <name type="synonym">Celtis orientalis</name>
    <dbReference type="NCBI Taxonomy" id="63057"/>
    <lineage>
        <taxon>Eukaryota</taxon>
        <taxon>Viridiplantae</taxon>
        <taxon>Streptophyta</taxon>
        <taxon>Embryophyta</taxon>
        <taxon>Tracheophyta</taxon>
        <taxon>Spermatophyta</taxon>
        <taxon>Magnoliopsida</taxon>
        <taxon>eudicotyledons</taxon>
        <taxon>Gunneridae</taxon>
        <taxon>Pentapetalae</taxon>
        <taxon>rosids</taxon>
        <taxon>fabids</taxon>
        <taxon>Rosales</taxon>
        <taxon>Cannabaceae</taxon>
        <taxon>Trema</taxon>
    </lineage>
</organism>
<dbReference type="OrthoDB" id="5588846at2759"/>
<proteinExistence type="predicted"/>
<keyword evidence="5" id="KW-1185">Reference proteome</keyword>
<accession>A0A2P5BC42</accession>
<dbReference type="SMART" id="SM00184">
    <property type="entry name" value="RING"/>
    <property type="match status" value="1"/>
</dbReference>
<dbReference type="InParanoid" id="A0A2P5BC42"/>
<dbReference type="GO" id="GO:0008270">
    <property type="term" value="F:zinc ion binding"/>
    <property type="evidence" value="ECO:0007669"/>
    <property type="project" value="UniProtKB-KW"/>
</dbReference>
<dbReference type="InterPro" id="IPR001841">
    <property type="entry name" value="Znf_RING"/>
</dbReference>
<reference evidence="5" key="1">
    <citation type="submission" date="2016-06" db="EMBL/GenBank/DDBJ databases">
        <title>Parallel loss of symbiosis genes in relatives of nitrogen-fixing non-legume Parasponia.</title>
        <authorList>
            <person name="Van Velzen R."/>
            <person name="Holmer R."/>
            <person name="Bu F."/>
            <person name="Rutten L."/>
            <person name="Van Zeijl A."/>
            <person name="Liu W."/>
            <person name="Santuari L."/>
            <person name="Cao Q."/>
            <person name="Sharma T."/>
            <person name="Shen D."/>
            <person name="Roswanjaya Y."/>
            <person name="Wardhani T."/>
            <person name="Kalhor M.S."/>
            <person name="Jansen J."/>
            <person name="Van den Hoogen J."/>
            <person name="Gungor B."/>
            <person name="Hartog M."/>
            <person name="Hontelez J."/>
            <person name="Verver J."/>
            <person name="Yang W.-C."/>
            <person name="Schijlen E."/>
            <person name="Repin R."/>
            <person name="Schilthuizen M."/>
            <person name="Schranz E."/>
            <person name="Heidstra R."/>
            <person name="Miyata K."/>
            <person name="Fedorova E."/>
            <person name="Kohlen W."/>
            <person name="Bisseling T."/>
            <person name="Smit S."/>
            <person name="Geurts R."/>
        </authorList>
    </citation>
    <scope>NUCLEOTIDE SEQUENCE [LARGE SCALE GENOMIC DNA]</scope>
    <source>
        <strain evidence="5">cv. RG33-2</strain>
    </source>
</reference>
<evidence type="ECO:0000256" key="1">
    <source>
        <dbReference type="PROSITE-ProRule" id="PRU00175"/>
    </source>
</evidence>
<dbReference type="Pfam" id="PF13920">
    <property type="entry name" value="zf-C3HC4_3"/>
    <property type="match status" value="1"/>
</dbReference>
<evidence type="ECO:0000313" key="4">
    <source>
        <dbReference type="EMBL" id="PON46360.1"/>
    </source>
</evidence>